<gene>
    <name evidence="4" type="ORF">MUO15_07945</name>
</gene>
<keyword evidence="1" id="KW-0285">Flavoprotein</keyword>
<accession>A0ABY4HGN4</accession>
<dbReference type="CDD" id="cd02803">
    <property type="entry name" value="OYE_like_FMN_family"/>
    <property type="match status" value="1"/>
</dbReference>
<keyword evidence="2" id="KW-0560">Oxidoreductase</keyword>
<reference evidence="4" key="1">
    <citation type="submission" date="2022-04" db="EMBL/GenBank/DDBJ databases">
        <title>Halobacillus sp. isolated from saltern.</title>
        <authorList>
            <person name="Won M."/>
            <person name="Lee C.-M."/>
            <person name="Woen H.-Y."/>
            <person name="Kwon S.-W."/>
        </authorList>
    </citation>
    <scope>NUCLEOTIDE SEQUENCE</scope>
    <source>
        <strain evidence="4">SSHM10-5</strain>
    </source>
</reference>
<protein>
    <submittedName>
        <fullName evidence="4">NADH:flavin oxidoreductase</fullName>
    </submittedName>
</protein>
<keyword evidence="5" id="KW-1185">Reference proteome</keyword>
<feature type="domain" description="NADH:flavin oxidoreductase/NADH oxidase N-terminal" evidence="3">
    <location>
        <begin position="8"/>
        <end position="342"/>
    </location>
</feature>
<evidence type="ECO:0000313" key="5">
    <source>
        <dbReference type="Proteomes" id="UP000830326"/>
    </source>
</evidence>
<dbReference type="Proteomes" id="UP000830326">
    <property type="component" value="Chromosome"/>
</dbReference>
<evidence type="ECO:0000256" key="1">
    <source>
        <dbReference type="ARBA" id="ARBA00022630"/>
    </source>
</evidence>
<dbReference type="Gene3D" id="3.20.20.70">
    <property type="entry name" value="Aldolase class I"/>
    <property type="match status" value="1"/>
</dbReference>
<dbReference type="PANTHER" id="PTHR43656:SF2">
    <property type="entry name" value="BINDING OXIDOREDUCTASE, PUTATIVE (AFU_ORTHOLOGUE AFUA_2G08260)-RELATED"/>
    <property type="match status" value="1"/>
</dbReference>
<dbReference type="EMBL" id="CP095075">
    <property type="protein sequence ID" value="UOR13941.1"/>
    <property type="molecule type" value="Genomic_DNA"/>
</dbReference>
<evidence type="ECO:0000259" key="3">
    <source>
        <dbReference type="Pfam" id="PF00724"/>
    </source>
</evidence>
<dbReference type="InterPro" id="IPR051799">
    <property type="entry name" value="NADH_flavin_oxidoreductase"/>
</dbReference>
<evidence type="ECO:0000256" key="2">
    <source>
        <dbReference type="ARBA" id="ARBA00023002"/>
    </source>
</evidence>
<dbReference type="PANTHER" id="PTHR43656">
    <property type="entry name" value="BINDING OXIDOREDUCTASE, PUTATIVE (AFU_ORTHOLOGUE AFUA_2G08260)-RELATED"/>
    <property type="match status" value="1"/>
</dbReference>
<evidence type="ECO:0000313" key="4">
    <source>
        <dbReference type="EMBL" id="UOR13941.1"/>
    </source>
</evidence>
<name>A0ABY4HGN4_9BACI</name>
<sequence length="370" mass="40652">MKEEYTTLFEELPINQTLLNNRYVVAPMTRISAENNGRANETMKKYYERYAKGGFGTIITEGIYPDEKYSQGYHNQPGLANVDQMNSWKPVVEGVHKHGAAFIAQLMHAGSQSQGNIHANDTISPSAVPPKGDMIPLYGGEGPYPTPIEMTHANMEQVKQGFVTAAINAKEAGFDGVEIHGANGYLLDEFLTDYMNHREDQYGGATENRVRLLTEIIIEVRKAVGKEFIVGIRISQGKVTDSDHRWALGESDADTIFSSLDDTPLDYIHVTDADGTKSSFGEGSKSIAAAAKQYSSLPIIANGQLQDPAIASSLVQEDKADLISLATSALQNPDLPNRVKQNAAITPFDFESIMLPKAYIKEHELKKEII</sequence>
<dbReference type="InterPro" id="IPR001155">
    <property type="entry name" value="OxRdtase_FMN_N"/>
</dbReference>
<dbReference type="SUPFAM" id="SSF51395">
    <property type="entry name" value="FMN-linked oxidoreductases"/>
    <property type="match status" value="1"/>
</dbReference>
<dbReference type="Pfam" id="PF00724">
    <property type="entry name" value="Oxidored_FMN"/>
    <property type="match status" value="1"/>
</dbReference>
<organism evidence="4 5">
    <name type="scientific">Halobacillus amylolyticus</name>
    <dbReference type="NCBI Taxonomy" id="2932259"/>
    <lineage>
        <taxon>Bacteria</taxon>
        <taxon>Bacillati</taxon>
        <taxon>Bacillota</taxon>
        <taxon>Bacilli</taxon>
        <taxon>Bacillales</taxon>
        <taxon>Bacillaceae</taxon>
        <taxon>Halobacillus</taxon>
    </lineage>
</organism>
<proteinExistence type="predicted"/>
<dbReference type="InterPro" id="IPR013785">
    <property type="entry name" value="Aldolase_TIM"/>
</dbReference>